<dbReference type="EMBL" id="JARAOO010000003">
    <property type="protein sequence ID" value="KAJ7975088.1"/>
    <property type="molecule type" value="Genomic_DNA"/>
</dbReference>
<keyword evidence="5" id="KW-1185">Reference proteome</keyword>
<dbReference type="PROSITE" id="PS51293">
    <property type="entry name" value="SANT"/>
    <property type="match status" value="2"/>
</dbReference>
<sequence>MPPEPLPWDRKDFFKDRKHERSESLGSAGRWRDSSHHGSREFNRWGPADFRRPTGHGKQGGWHLFSEESGHGYTLSRSSDKMLEDESCRPSVSRGDVRYGRSSRENRGSFSQREWRAHSWEINNGSPNISRRLPDVNNEQRSVDDLQTYPSRPHSDFLTWEQHHLKHQHDRIGAVNGLGTSQRCDRVNSLGSVDWKPLKWTRSGSLSSRGSGFSHSSSSRSIGGVDSNEAKAELQPKNATPVQSPSGDAAACVTSAAPSEETTSRKKPRLGWGEGLAKYEKKKVEGPDVGANKDEPVICVSNAEPCHSFGSGLVDQCPKVTGFSDCASPATPSSVACSSSPGVDDKLFGKTPSVDNDAINLTSSPGPGSQNHLETFTFNLEMLDIDCMASMGSPIMELLQSDDPGSVDSSSVRPSAMNKLLILKADISKVLEVTESEIDSLENELKTLKSGPGGSCPYPAALSSFPMENDSKSCEEHAVESNMISRPTPLHVVSSGDKSSEKMLISTDNLHNIHENGKDEDIDSPGTATSKFVEPLPLAKAVSSCDEAKHGIRSGELDAVQSTGMELKCLVPCTNREEATASDCGDGNMFIEVKDRLALFSSTSICANAGDILFDTIIASNKESANRASEVLNKLLQWDCCKIPTLGYTKDSCCQNDALIREKFAARKRFLRFKERVITLKFKSFNHLWKEDARLHSVRKCRPKSHKKLEVSLRTSSLYRKHRSSLRSRFSFPAGNRSLVPTSEIIHFTSKLLSDPQVKPHRDNLKMPAMILDRNEKKVSRFISNNGLVEDPLAFEKERAMINPWTLDEKEIFLNKLAAYGKDFRKIASFLDHKTTADCVEFYYKNHKSDCFEKIKKQDASKEGKSCSAKTNLVASGKKWNHGMNAASLEILSAASAMAGHADGIGGSHQKMRSRRFLLGGYGNRKMSKGIEGTFERSNSIDPVGDERETVAADVLAGICGSLSSEAMSSCITSSVDPAEGFRDWKCLKVSSVVKQPLTPDVTQNVDDATCSDESCGEMDPSDWTDDEKSAFLQAVSSYGNDFEMISQSIRTRSRDQCKVFFSKARKCFGLDFMFHRPQNVESPVSDDANGGGSDTGNACIIETGSAVGTDKSGTRMDEDMLLSVVNTYHDKSDAEEARSLLTDFNRSKEVNGKGEVIRENAEDMNNLVSDACHMMVSGSKEIGIDKMNELANVTAKSVSDGEVMEPGMSNSVLAVQSKLVSEVAYEGLGNEPEGQDLSLCENGVDNKCVVDASGLIESKCSAQDSSMTGTASQLAVDSSCSGFSLDKPHVIKLPTEKSLVSANSVLQDNAVFQSEKVVCQDRLSSTLDFQESGDRQCHTSIRNDDHQQLSGHPLVDHGEHLNVIRGYSLQRPVKREVKGDMSCSTSVAELPLLSQKIERASDNMRTHSRCSSDSDKTCKNGDVKLFGKILTNPSSVQKPNPYTHGNEKNGSHHPKSNNKCSSLKFSGHQNMDGNSTLLKFDHNNYLGLENVPMRSYGFWDGNKIQTGFSSLPDSALLLAKYPAAFGNYPTSSTKLEQQPFQVVAKSTEQHLNGISACTTREINSGSGVVDCQLYRSRDSPRVQPFTVDMKHRQDIFSDMQRRNGFESISSLQQQGRAMVGMNGVGRPSILVGGSCSGVSDPVAAIKMHYANTDQYGGQTRALLREDEPWVGKGNIDRCLQYRSSFVFVVFDGIQK</sequence>
<dbReference type="Gene3D" id="1.20.58.1880">
    <property type="match status" value="1"/>
</dbReference>
<dbReference type="KEGG" id="qsa:O6P43_005056"/>
<dbReference type="InterPro" id="IPR001005">
    <property type="entry name" value="SANT/Myb"/>
</dbReference>
<name>A0AAD7Q582_QUISA</name>
<evidence type="ECO:0000259" key="3">
    <source>
        <dbReference type="PROSITE" id="PS51293"/>
    </source>
</evidence>
<feature type="domain" description="SANT" evidence="3">
    <location>
        <begin position="1022"/>
        <end position="1070"/>
    </location>
</feature>
<dbReference type="SMART" id="SM00717">
    <property type="entry name" value="SANT"/>
    <property type="match status" value="2"/>
</dbReference>
<dbReference type="PANTHER" id="PTHR47340:SF1">
    <property type="entry name" value="DUPLICATED HOMEODOMAIN-LIKE SUPERFAMILY PROTEIN"/>
    <property type="match status" value="1"/>
</dbReference>
<comment type="caution">
    <text evidence="4">The sequence shown here is derived from an EMBL/GenBank/DDBJ whole genome shotgun (WGS) entry which is preliminary data.</text>
</comment>
<protein>
    <submittedName>
        <fullName evidence="4">Nuclear receptor corepressor 1</fullName>
    </submittedName>
</protein>
<evidence type="ECO:0000313" key="4">
    <source>
        <dbReference type="EMBL" id="KAJ7975088.1"/>
    </source>
</evidence>
<feature type="compositionally biased region" description="Basic and acidic residues" evidence="2">
    <location>
        <begin position="78"/>
        <end position="88"/>
    </location>
</feature>
<dbReference type="Gene3D" id="1.10.10.60">
    <property type="entry name" value="Homeodomain-like"/>
    <property type="match status" value="1"/>
</dbReference>
<gene>
    <name evidence="4" type="ORF">O6P43_005056</name>
</gene>
<dbReference type="SUPFAM" id="SSF46689">
    <property type="entry name" value="Homeodomain-like"/>
    <property type="match status" value="2"/>
</dbReference>
<dbReference type="Proteomes" id="UP001163823">
    <property type="component" value="Chromosome 3"/>
</dbReference>
<feature type="compositionally biased region" description="Polar residues" evidence="2">
    <location>
        <begin position="1432"/>
        <end position="1441"/>
    </location>
</feature>
<dbReference type="Pfam" id="PF00249">
    <property type="entry name" value="Myb_DNA-binding"/>
    <property type="match status" value="2"/>
</dbReference>
<evidence type="ECO:0000256" key="1">
    <source>
        <dbReference type="SAM" id="Coils"/>
    </source>
</evidence>
<dbReference type="CDD" id="cd00167">
    <property type="entry name" value="SANT"/>
    <property type="match status" value="1"/>
</dbReference>
<feature type="compositionally biased region" description="Basic and acidic residues" evidence="2">
    <location>
        <begin position="95"/>
        <end position="110"/>
    </location>
</feature>
<dbReference type="InterPro" id="IPR009057">
    <property type="entry name" value="Homeodomain-like_sf"/>
</dbReference>
<keyword evidence="4" id="KW-0675">Receptor</keyword>
<feature type="compositionally biased region" description="Basic and acidic residues" evidence="2">
    <location>
        <begin position="7"/>
        <end position="23"/>
    </location>
</feature>
<organism evidence="4 5">
    <name type="scientific">Quillaja saponaria</name>
    <name type="common">Soap bark tree</name>
    <dbReference type="NCBI Taxonomy" id="32244"/>
    <lineage>
        <taxon>Eukaryota</taxon>
        <taxon>Viridiplantae</taxon>
        <taxon>Streptophyta</taxon>
        <taxon>Embryophyta</taxon>
        <taxon>Tracheophyta</taxon>
        <taxon>Spermatophyta</taxon>
        <taxon>Magnoliopsida</taxon>
        <taxon>eudicotyledons</taxon>
        <taxon>Gunneridae</taxon>
        <taxon>Pentapetalae</taxon>
        <taxon>rosids</taxon>
        <taxon>fabids</taxon>
        <taxon>Fabales</taxon>
        <taxon>Quillajaceae</taxon>
        <taxon>Quillaja</taxon>
    </lineage>
</organism>
<feature type="compositionally biased region" description="Low complexity" evidence="2">
    <location>
        <begin position="202"/>
        <end position="227"/>
    </location>
</feature>
<dbReference type="InterPro" id="IPR017884">
    <property type="entry name" value="SANT_dom"/>
</dbReference>
<evidence type="ECO:0000256" key="2">
    <source>
        <dbReference type="SAM" id="MobiDB-lite"/>
    </source>
</evidence>
<proteinExistence type="predicted"/>
<reference evidence="4" key="1">
    <citation type="journal article" date="2023" name="Science">
        <title>Elucidation of the pathway for biosynthesis of saponin adjuvants from the soapbark tree.</title>
        <authorList>
            <person name="Reed J."/>
            <person name="Orme A."/>
            <person name="El-Demerdash A."/>
            <person name="Owen C."/>
            <person name="Martin L.B.B."/>
            <person name="Misra R.C."/>
            <person name="Kikuchi S."/>
            <person name="Rejzek M."/>
            <person name="Martin A.C."/>
            <person name="Harkess A."/>
            <person name="Leebens-Mack J."/>
            <person name="Louveau T."/>
            <person name="Stephenson M.J."/>
            <person name="Osbourn A."/>
        </authorList>
    </citation>
    <scope>NUCLEOTIDE SEQUENCE</scope>
    <source>
        <strain evidence="4">S10</strain>
    </source>
</reference>
<feature type="coiled-coil region" evidence="1">
    <location>
        <begin position="424"/>
        <end position="451"/>
    </location>
</feature>
<accession>A0AAD7Q582</accession>
<feature type="compositionally biased region" description="Basic and acidic residues" evidence="2">
    <location>
        <begin position="30"/>
        <end position="43"/>
    </location>
</feature>
<feature type="compositionally biased region" description="Polar residues" evidence="2">
    <location>
        <begin position="237"/>
        <end position="246"/>
    </location>
</feature>
<feature type="region of interest" description="Disordered" evidence="2">
    <location>
        <begin position="1"/>
        <end position="110"/>
    </location>
</feature>
<evidence type="ECO:0000313" key="5">
    <source>
        <dbReference type="Proteomes" id="UP001163823"/>
    </source>
</evidence>
<dbReference type="PANTHER" id="PTHR47340">
    <property type="entry name" value="DUPLICATED HOMEODOMAIN-LIKE SUPERFAMILY PROTEIN"/>
    <property type="match status" value="1"/>
</dbReference>
<feature type="region of interest" description="Disordered" evidence="2">
    <location>
        <begin position="1430"/>
        <end position="1465"/>
    </location>
</feature>
<keyword evidence="1" id="KW-0175">Coiled coil</keyword>
<feature type="region of interest" description="Disordered" evidence="2">
    <location>
        <begin position="201"/>
        <end position="269"/>
    </location>
</feature>
<feature type="domain" description="SANT" evidence="3">
    <location>
        <begin position="800"/>
        <end position="851"/>
    </location>
</feature>